<protein>
    <submittedName>
        <fullName evidence="5">TetR family transcriptional regulator</fullName>
    </submittedName>
</protein>
<evidence type="ECO:0000259" key="4">
    <source>
        <dbReference type="PROSITE" id="PS50977"/>
    </source>
</evidence>
<dbReference type="PRINTS" id="PR00455">
    <property type="entry name" value="HTHTETR"/>
</dbReference>
<feature type="domain" description="HTH tetR-type" evidence="4">
    <location>
        <begin position="29"/>
        <end position="89"/>
    </location>
</feature>
<dbReference type="PANTHER" id="PTHR30055">
    <property type="entry name" value="HTH-TYPE TRANSCRIPTIONAL REGULATOR RUTR"/>
    <property type="match status" value="1"/>
</dbReference>
<sequence>MKCTDIPASPNATEVAPRRTRGRPVFGGSDAPDILLRAARDAFARRGYDATSMRGIARASGVDPALVAHHFGSKEALWSAVVKQIGDESAPLLANINALRSDSKLTCKARMEAAVLMLVEQVFRSRDVGMFFSTAATENGERLALLIDLLVRPMYEAFLPLFVAAITSKDMPEQDPTILFTLLINGISKTVAYRHLLSPFSPLPSNEEDFKHAVTQSVLAMLR</sequence>
<evidence type="ECO:0000313" key="5">
    <source>
        <dbReference type="EMBL" id="KKB63346.1"/>
    </source>
</evidence>
<dbReference type="PROSITE" id="PS50977">
    <property type="entry name" value="HTH_TETR_2"/>
    <property type="match status" value="1"/>
</dbReference>
<accession>A0A0F5JZN3</accession>
<dbReference type="OrthoDB" id="9151800at2"/>
<gene>
    <name evidence="5" type="ORF">WM40_12260</name>
</gene>
<dbReference type="Proteomes" id="UP000033618">
    <property type="component" value="Unassembled WGS sequence"/>
</dbReference>
<organism evidence="5 6">
    <name type="scientific">Robbsia andropogonis</name>
    <dbReference type="NCBI Taxonomy" id="28092"/>
    <lineage>
        <taxon>Bacteria</taxon>
        <taxon>Pseudomonadati</taxon>
        <taxon>Pseudomonadota</taxon>
        <taxon>Betaproteobacteria</taxon>
        <taxon>Burkholderiales</taxon>
        <taxon>Burkholderiaceae</taxon>
        <taxon>Robbsia</taxon>
    </lineage>
</organism>
<proteinExistence type="predicted"/>
<dbReference type="PATRIC" id="fig|28092.6.peg.2882"/>
<dbReference type="GO" id="GO:0000976">
    <property type="term" value="F:transcription cis-regulatory region binding"/>
    <property type="evidence" value="ECO:0007669"/>
    <property type="project" value="TreeGrafter"/>
</dbReference>
<dbReference type="InterPro" id="IPR036271">
    <property type="entry name" value="Tet_transcr_reg_TetR-rel_C_sf"/>
</dbReference>
<dbReference type="GO" id="GO:0003700">
    <property type="term" value="F:DNA-binding transcription factor activity"/>
    <property type="evidence" value="ECO:0007669"/>
    <property type="project" value="TreeGrafter"/>
</dbReference>
<dbReference type="Gene3D" id="1.10.357.10">
    <property type="entry name" value="Tetracycline Repressor, domain 2"/>
    <property type="match status" value="1"/>
</dbReference>
<dbReference type="SUPFAM" id="SSF48498">
    <property type="entry name" value="Tetracyclin repressor-like, C-terminal domain"/>
    <property type="match status" value="1"/>
</dbReference>
<dbReference type="Pfam" id="PF00440">
    <property type="entry name" value="TetR_N"/>
    <property type="match status" value="1"/>
</dbReference>
<dbReference type="AlphaFoldDB" id="A0A0F5JZN3"/>
<dbReference type="STRING" id="28092.WM40_12260"/>
<dbReference type="InterPro" id="IPR050109">
    <property type="entry name" value="HTH-type_TetR-like_transc_reg"/>
</dbReference>
<dbReference type="PANTHER" id="PTHR30055:SF235">
    <property type="entry name" value="TRANSCRIPTIONAL REGULATORY PROTEIN"/>
    <property type="match status" value="1"/>
</dbReference>
<dbReference type="EMBL" id="LAQU01000011">
    <property type="protein sequence ID" value="KKB63346.1"/>
    <property type="molecule type" value="Genomic_DNA"/>
</dbReference>
<comment type="caution">
    <text evidence="5">The sequence shown here is derived from an EMBL/GenBank/DDBJ whole genome shotgun (WGS) entry which is preliminary data.</text>
</comment>
<dbReference type="SUPFAM" id="SSF46689">
    <property type="entry name" value="Homeodomain-like"/>
    <property type="match status" value="1"/>
</dbReference>
<dbReference type="InterPro" id="IPR009057">
    <property type="entry name" value="Homeodomain-like_sf"/>
</dbReference>
<dbReference type="InterPro" id="IPR001647">
    <property type="entry name" value="HTH_TetR"/>
</dbReference>
<keyword evidence="6" id="KW-1185">Reference proteome</keyword>
<feature type="region of interest" description="Disordered" evidence="3">
    <location>
        <begin position="1"/>
        <end position="23"/>
    </location>
</feature>
<evidence type="ECO:0000256" key="2">
    <source>
        <dbReference type="PROSITE-ProRule" id="PRU00335"/>
    </source>
</evidence>
<evidence type="ECO:0000313" key="6">
    <source>
        <dbReference type="Proteomes" id="UP000033618"/>
    </source>
</evidence>
<name>A0A0F5JZN3_9BURK</name>
<reference evidence="5 6" key="1">
    <citation type="submission" date="2015-03" db="EMBL/GenBank/DDBJ databases">
        <title>Draft Genome Sequence of Burkholderia andropogonis type strain ICMP2807, isolated from Sorghum bicolor.</title>
        <authorList>
            <person name="Lopes-Santos L."/>
            <person name="Castro D.B."/>
            <person name="Ottoboni L.M."/>
            <person name="Park D."/>
            <person name="Weirc B.S."/>
            <person name="Destefano S.A."/>
        </authorList>
    </citation>
    <scope>NUCLEOTIDE SEQUENCE [LARGE SCALE GENOMIC DNA]</scope>
    <source>
        <strain evidence="5 6">ICMP2807</strain>
    </source>
</reference>
<evidence type="ECO:0000256" key="3">
    <source>
        <dbReference type="SAM" id="MobiDB-lite"/>
    </source>
</evidence>
<feature type="DNA-binding region" description="H-T-H motif" evidence="2">
    <location>
        <begin position="52"/>
        <end position="71"/>
    </location>
</feature>
<keyword evidence="1 2" id="KW-0238">DNA-binding</keyword>
<evidence type="ECO:0000256" key="1">
    <source>
        <dbReference type="ARBA" id="ARBA00023125"/>
    </source>
</evidence>